<accession>A0A2W4WGT1</accession>
<dbReference type="NCBIfam" id="NF002806">
    <property type="entry name" value="PRK02948.1"/>
    <property type="match status" value="1"/>
</dbReference>
<evidence type="ECO:0000256" key="4">
    <source>
        <dbReference type="ARBA" id="ARBA00022679"/>
    </source>
</evidence>
<evidence type="ECO:0000256" key="7">
    <source>
        <dbReference type="ARBA" id="ARBA00022898"/>
    </source>
</evidence>
<dbReference type="PIRSF" id="PIRSF005572">
    <property type="entry name" value="NifS"/>
    <property type="match status" value="1"/>
</dbReference>
<evidence type="ECO:0000256" key="3">
    <source>
        <dbReference type="ARBA" id="ARBA00012239"/>
    </source>
</evidence>
<evidence type="ECO:0000313" key="14">
    <source>
        <dbReference type="Proteomes" id="UP000249467"/>
    </source>
</evidence>
<dbReference type="InterPro" id="IPR015424">
    <property type="entry name" value="PyrdxlP-dep_Trfase"/>
</dbReference>
<gene>
    <name evidence="13" type="ORF">DCF19_07355</name>
</gene>
<dbReference type="InterPro" id="IPR000192">
    <property type="entry name" value="Aminotrans_V_dom"/>
</dbReference>
<keyword evidence="9" id="KW-0411">Iron-sulfur</keyword>
<reference evidence="13 14" key="2">
    <citation type="submission" date="2018-06" db="EMBL/GenBank/DDBJ databases">
        <title>Metagenomic assembly of (sub)arctic Cyanobacteria and their associated microbiome from non-axenic cultures.</title>
        <authorList>
            <person name="Baurain D."/>
        </authorList>
    </citation>
    <scope>NUCLEOTIDE SEQUENCE [LARGE SCALE GENOMIC DNA]</scope>
    <source>
        <strain evidence="13">ULC066bin1</strain>
    </source>
</reference>
<dbReference type="Proteomes" id="UP000249467">
    <property type="component" value="Unassembled WGS sequence"/>
</dbReference>
<evidence type="ECO:0000313" key="13">
    <source>
        <dbReference type="EMBL" id="PZO42397.1"/>
    </source>
</evidence>
<dbReference type="Pfam" id="PF00266">
    <property type="entry name" value="Aminotran_5"/>
    <property type="match status" value="1"/>
</dbReference>
<evidence type="ECO:0000256" key="10">
    <source>
        <dbReference type="ARBA" id="ARBA00050776"/>
    </source>
</evidence>
<comment type="caution">
    <text evidence="13">The sequence shown here is derived from an EMBL/GenBank/DDBJ whole genome shotgun (WGS) entry which is preliminary data.</text>
</comment>
<evidence type="ECO:0000256" key="6">
    <source>
        <dbReference type="ARBA" id="ARBA00022723"/>
    </source>
</evidence>
<evidence type="ECO:0000259" key="12">
    <source>
        <dbReference type="Pfam" id="PF00266"/>
    </source>
</evidence>
<dbReference type="InterPro" id="IPR016454">
    <property type="entry name" value="Cysteine_dSase"/>
</dbReference>
<dbReference type="Gene3D" id="3.40.640.10">
    <property type="entry name" value="Type I PLP-dependent aspartate aminotransferase-like (Major domain)"/>
    <property type="match status" value="1"/>
</dbReference>
<evidence type="ECO:0000256" key="8">
    <source>
        <dbReference type="ARBA" id="ARBA00023004"/>
    </source>
</evidence>
<dbReference type="InterPro" id="IPR015422">
    <property type="entry name" value="PyrdxlP-dep_Trfase_small"/>
</dbReference>
<reference evidence="13 14" key="1">
    <citation type="submission" date="2018-04" db="EMBL/GenBank/DDBJ databases">
        <authorList>
            <person name="Go L.Y."/>
            <person name="Mitchell J.A."/>
        </authorList>
    </citation>
    <scope>NUCLEOTIDE SEQUENCE [LARGE SCALE GENOMIC DNA]</scope>
    <source>
        <strain evidence="13">ULC066bin1</strain>
    </source>
</reference>
<dbReference type="AlphaFoldDB" id="A0A2W4WGT1"/>
<organism evidence="13 14">
    <name type="scientific">Pseudanabaena frigida</name>
    <dbReference type="NCBI Taxonomy" id="945775"/>
    <lineage>
        <taxon>Bacteria</taxon>
        <taxon>Bacillati</taxon>
        <taxon>Cyanobacteriota</taxon>
        <taxon>Cyanophyceae</taxon>
        <taxon>Pseudanabaenales</taxon>
        <taxon>Pseudanabaenaceae</taxon>
        <taxon>Pseudanabaena</taxon>
    </lineage>
</organism>
<comment type="catalytic activity">
    <reaction evidence="10">
        <text>(sulfur carrier)-H + L-cysteine = (sulfur carrier)-SH + L-alanine</text>
        <dbReference type="Rhea" id="RHEA:43892"/>
        <dbReference type="Rhea" id="RHEA-COMP:14737"/>
        <dbReference type="Rhea" id="RHEA-COMP:14739"/>
        <dbReference type="ChEBI" id="CHEBI:29917"/>
        <dbReference type="ChEBI" id="CHEBI:35235"/>
        <dbReference type="ChEBI" id="CHEBI:57972"/>
        <dbReference type="ChEBI" id="CHEBI:64428"/>
        <dbReference type="EC" id="2.8.1.7"/>
    </reaction>
</comment>
<dbReference type="GO" id="GO:0046872">
    <property type="term" value="F:metal ion binding"/>
    <property type="evidence" value="ECO:0007669"/>
    <property type="project" value="UniProtKB-KW"/>
</dbReference>
<evidence type="ECO:0000256" key="2">
    <source>
        <dbReference type="ARBA" id="ARBA00006490"/>
    </source>
</evidence>
<dbReference type="FunFam" id="3.40.640.10:FF:000003">
    <property type="entry name" value="Cysteine desulfurase IscS"/>
    <property type="match status" value="1"/>
</dbReference>
<feature type="domain" description="Aminotransferase class V" evidence="12">
    <location>
        <begin position="5"/>
        <end position="368"/>
    </location>
</feature>
<protein>
    <recommendedName>
        <fullName evidence="3">cysteine desulfurase</fullName>
        <ecNumber evidence="3">2.8.1.7</ecNumber>
    </recommendedName>
</protein>
<dbReference type="PANTHER" id="PTHR11601">
    <property type="entry name" value="CYSTEINE DESULFURYLASE FAMILY MEMBER"/>
    <property type="match status" value="1"/>
</dbReference>
<dbReference type="GO" id="GO:0031071">
    <property type="term" value="F:cysteine desulfurase activity"/>
    <property type="evidence" value="ECO:0007669"/>
    <property type="project" value="UniProtKB-EC"/>
</dbReference>
<keyword evidence="6" id="KW-0479">Metal-binding</keyword>
<evidence type="ECO:0000256" key="9">
    <source>
        <dbReference type="ARBA" id="ARBA00023014"/>
    </source>
</evidence>
<dbReference type="PROSITE" id="PS00595">
    <property type="entry name" value="AA_TRANSFER_CLASS_5"/>
    <property type="match status" value="1"/>
</dbReference>
<dbReference type="InterPro" id="IPR020578">
    <property type="entry name" value="Aminotrans_V_PyrdxlP_BS"/>
</dbReference>
<name>A0A2W4WGT1_9CYAN</name>
<evidence type="ECO:0000256" key="1">
    <source>
        <dbReference type="ARBA" id="ARBA00001933"/>
    </source>
</evidence>
<dbReference type="InterPro" id="IPR015421">
    <property type="entry name" value="PyrdxlP-dep_Trfase_major"/>
</dbReference>
<dbReference type="SUPFAM" id="SSF53383">
    <property type="entry name" value="PLP-dependent transferases"/>
    <property type="match status" value="1"/>
</dbReference>
<dbReference type="Gene3D" id="3.90.1150.10">
    <property type="entry name" value="Aspartate Aminotransferase, domain 1"/>
    <property type="match status" value="1"/>
</dbReference>
<evidence type="ECO:0000256" key="5">
    <source>
        <dbReference type="ARBA" id="ARBA00022714"/>
    </source>
</evidence>
<comment type="cofactor">
    <cofactor evidence="1 11">
        <name>pyridoxal 5'-phosphate</name>
        <dbReference type="ChEBI" id="CHEBI:597326"/>
    </cofactor>
</comment>
<comment type="similarity">
    <text evidence="2">Belongs to the class-V pyridoxal-phosphate-dependent aminotransferase family. NifS/IscS subfamily.</text>
</comment>
<evidence type="ECO:0000256" key="11">
    <source>
        <dbReference type="RuleBase" id="RU004504"/>
    </source>
</evidence>
<proteinExistence type="inferred from homology"/>
<keyword evidence="4 13" id="KW-0808">Transferase</keyword>
<keyword evidence="7" id="KW-0663">Pyridoxal phosphate</keyword>
<sequence length="384" mass="41766">MQRPIYLDCHATTPVDERVLEAMLPYFRESFGNPASVGHLYGWEAESAVKLAREAIALAINATPEEIVFTSGATEANNLALKGVAEAYHQKGRHIITVQTEHSAVLDPCAYLESLGFEITYLPVQSDGLIDIQKLEQTIRPDTILVSVMAANNEIGVLQPIAAIGQICHDHQVLFHTDAAQAIGKVPIDVMTMQIDLMSLTAHKIYGAKGIGALYVRRRQPRVTPAPQLHGGGHERGMRSGTLYTPQIVGFAKALEIAIASQIEEQQKTLALRQYLWERLSNLDRIILNGNSTQRLAGNLNVSFVDISGQALMLALQPIVAVSSGSACSSAKTAPSHVLKALGHSDELAYASIRFGIGRFNTLDEIEIVANHVITSVRSLTHQK</sequence>
<keyword evidence="5" id="KW-0001">2Fe-2S</keyword>
<dbReference type="EMBL" id="QBML01000007">
    <property type="protein sequence ID" value="PZO42397.1"/>
    <property type="molecule type" value="Genomic_DNA"/>
</dbReference>
<dbReference type="EC" id="2.8.1.7" evidence="3"/>
<dbReference type="GO" id="GO:0051537">
    <property type="term" value="F:2 iron, 2 sulfur cluster binding"/>
    <property type="evidence" value="ECO:0007669"/>
    <property type="project" value="UniProtKB-KW"/>
</dbReference>
<dbReference type="PANTHER" id="PTHR11601:SF34">
    <property type="entry name" value="CYSTEINE DESULFURASE"/>
    <property type="match status" value="1"/>
</dbReference>
<keyword evidence="8" id="KW-0408">Iron</keyword>